<gene>
    <name evidence="1" type="ORF">HAX54_041136</name>
</gene>
<dbReference type="EMBL" id="JACEIK010005900">
    <property type="protein sequence ID" value="MCE0482385.1"/>
    <property type="molecule type" value="Genomic_DNA"/>
</dbReference>
<comment type="caution">
    <text evidence="1">The sequence shown here is derived from an EMBL/GenBank/DDBJ whole genome shotgun (WGS) entry which is preliminary data.</text>
</comment>
<evidence type="ECO:0000313" key="2">
    <source>
        <dbReference type="Proteomes" id="UP000823775"/>
    </source>
</evidence>
<protein>
    <submittedName>
        <fullName evidence="1">Uncharacterized protein</fullName>
    </submittedName>
</protein>
<name>A0ABS8VPY7_DATST</name>
<keyword evidence="2" id="KW-1185">Reference proteome</keyword>
<proteinExistence type="predicted"/>
<accession>A0ABS8VPY7</accession>
<organism evidence="1 2">
    <name type="scientific">Datura stramonium</name>
    <name type="common">Jimsonweed</name>
    <name type="synonym">Common thornapple</name>
    <dbReference type="NCBI Taxonomy" id="4076"/>
    <lineage>
        <taxon>Eukaryota</taxon>
        <taxon>Viridiplantae</taxon>
        <taxon>Streptophyta</taxon>
        <taxon>Embryophyta</taxon>
        <taxon>Tracheophyta</taxon>
        <taxon>Spermatophyta</taxon>
        <taxon>Magnoliopsida</taxon>
        <taxon>eudicotyledons</taxon>
        <taxon>Gunneridae</taxon>
        <taxon>Pentapetalae</taxon>
        <taxon>asterids</taxon>
        <taxon>lamiids</taxon>
        <taxon>Solanales</taxon>
        <taxon>Solanaceae</taxon>
        <taxon>Solanoideae</taxon>
        <taxon>Datureae</taxon>
        <taxon>Datura</taxon>
    </lineage>
</organism>
<reference evidence="1 2" key="1">
    <citation type="journal article" date="2021" name="BMC Genomics">
        <title>Datura genome reveals duplications of psychoactive alkaloid biosynthetic genes and high mutation rate following tissue culture.</title>
        <authorList>
            <person name="Rajewski A."/>
            <person name="Carter-House D."/>
            <person name="Stajich J."/>
            <person name="Litt A."/>
        </authorList>
    </citation>
    <scope>NUCLEOTIDE SEQUENCE [LARGE SCALE GENOMIC DNA]</scope>
    <source>
        <strain evidence="1">AR-01</strain>
    </source>
</reference>
<sequence>MATKAILPSSCPTFQRRSCIAVGGMLIQLDTIQRQFEHLQQLILPAIHILNANSMCRSSELTSLAGQLDLRTILARGPAGN</sequence>
<evidence type="ECO:0000313" key="1">
    <source>
        <dbReference type="EMBL" id="MCE0482385.1"/>
    </source>
</evidence>
<dbReference type="Proteomes" id="UP000823775">
    <property type="component" value="Unassembled WGS sequence"/>
</dbReference>